<accession>A0A5C6U7V5</accession>
<evidence type="ECO:0000256" key="7">
    <source>
        <dbReference type="HAMAP-Rule" id="MF_02065"/>
    </source>
</evidence>
<keyword evidence="7" id="KW-0997">Cell inner membrane</keyword>
<evidence type="ECO:0000256" key="4">
    <source>
        <dbReference type="ARBA" id="ARBA00023136"/>
    </source>
</evidence>
<dbReference type="OrthoDB" id="9814591at2"/>
<evidence type="ECO:0000256" key="3">
    <source>
        <dbReference type="ARBA" id="ARBA00022989"/>
    </source>
</evidence>
<dbReference type="Gene3D" id="3.30.160.60">
    <property type="entry name" value="Classic Zinc Finger"/>
    <property type="match status" value="1"/>
</dbReference>
<comment type="similarity">
    <text evidence="7">Belongs to the transglycosylase MltG family.</text>
</comment>
<proteinExistence type="inferred from homology"/>
<evidence type="ECO:0000313" key="9">
    <source>
        <dbReference type="EMBL" id="TXC68894.1"/>
    </source>
</evidence>
<evidence type="ECO:0000256" key="2">
    <source>
        <dbReference type="ARBA" id="ARBA00022692"/>
    </source>
</evidence>
<dbReference type="Pfam" id="PF02618">
    <property type="entry name" value="YceG"/>
    <property type="match status" value="1"/>
</dbReference>
<dbReference type="GO" id="GO:0071555">
    <property type="term" value="P:cell wall organization"/>
    <property type="evidence" value="ECO:0007669"/>
    <property type="project" value="UniProtKB-KW"/>
</dbReference>
<feature type="chain" id="PRO_5022709090" description="Endolytic murein transglycosylase" evidence="8">
    <location>
        <begin position="21"/>
        <end position="312"/>
    </location>
</feature>
<keyword evidence="6 7" id="KW-0961">Cell wall biogenesis/degradation</keyword>
<evidence type="ECO:0000313" key="10">
    <source>
        <dbReference type="Proteomes" id="UP000321129"/>
    </source>
</evidence>
<keyword evidence="2 7" id="KW-0812">Transmembrane</keyword>
<dbReference type="PROSITE" id="PS51257">
    <property type="entry name" value="PROKAR_LIPOPROTEIN"/>
    <property type="match status" value="1"/>
</dbReference>
<dbReference type="GO" id="GO:0009252">
    <property type="term" value="P:peptidoglycan biosynthetic process"/>
    <property type="evidence" value="ECO:0007669"/>
    <property type="project" value="UniProtKB-UniRule"/>
</dbReference>
<evidence type="ECO:0000256" key="6">
    <source>
        <dbReference type="ARBA" id="ARBA00023316"/>
    </source>
</evidence>
<keyword evidence="3 7" id="KW-1133">Transmembrane helix</keyword>
<dbReference type="AlphaFoldDB" id="A0A5C6U7V5"/>
<comment type="catalytic activity">
    <reaction evidence="7">
        <text>a peptidoglycan chain = a peptidoglycan chain with N-acetyl-1,6-anhydromuramyl-[peptide] at the reducing end + a peptidoglycan chain with N-acetylglucosamine at the non-reducing end.</text>
        <dbReference type="EC" id="4.2.2.29"/>
    </reaction>
</comment>
<dbReference type="GO" id="GO:0005886">
    <property type="term" value="C:plasma membrane"/>
    <property type="evidence" value="ECO:0007669"/>
    <property type="project" value="UniProtKB-UniRule"/>
</dbReference>
<dbReference type="GO" id="GO:0008932">
    <property type="term" value="F:lytic endotransglycosylase activity"/>
    <property type="evidence" value="ECO:0007669"/>
    <property type="project" value="UniProtKB-UniRule"/>
</dbReference>
<organism evidence="9 10">
    <name type="scientific">Flavisphingopyxis soli</name>
    <dbReference type="NCBI Taxonomy" id="2601267"/>
    <lineage>
        <taxon>Bacteria</taxon>
        <taxon>Pseudomonadati</taxon>
        <taxon>Pseudomonadota</taxon>
        <taxon>Alphaproteobacteria</taxon>
        <taxon>Sphingomonadales</taxon>
        <taxon>Sphingopyxidaceae</taxon>
        <taxon>Flavisphingopyxis</taxon>
    </lineage>
</organism>
<dbReference type="EC" id="4.2.2.29" evidence="7"/>
<dbReference type="Proteomes" id="UP000321129">
    <property type="component" value="Unassembled WGS sequence"/>
</dbReference>
<dbReference type="EMBL" id="VOPY01000002">
    <property type="protein sequence ID" value="TXC68894.1"/>
    <property type="molecule type" value="Genomic_DNA"/>
</dbReference>
<evidence type="ECO:0000256" key="8">
    <source>
        <dbReference type="SAM" id="SignalP"/>
    </source>
</evidence>
<dbReference type="PANTHER" id="PTHR30518">
    <property type="entry name" value="ENDOLYTIC MUREIN TRANSGLYCOSYLASE"/>
    <property type="match status" value="1"/>
</dbReference>
<keyword evidence="5 7" id="KW-0456">Lyase</keyword>
<name>A0A5C6U7V5_9SPHN</name>
<sequence>MRIWLAAALALLLAACSAGTAPRDADVVIPPGSSLTRAAAILEEAGAIESADAFLRYAKLSGGDAAIKPGEYAVEKGTSGSDVLKMMQDGKTVQRFVTVPEGMPSIMVYDRLMANPQLKGSLDVPAEGSLLPETYAYQKGEQRSAVIKRMQDAMDAAWAELWPERRQRAFPKDRNEAITLASIIEKETALPAERTTVAAVYTNRLEVGMMLQADPTIIYPITRGKPLGRRIRQSEIHDVNDYNTYAMAGLPKGPIANPSKSSIAAALNPSDSKALYFVADGKGGHVFAGTLAEHNANVKKWFAIRRARGEMK</sequence>
<protein>
    <recommendedName>
        <fullName evidence="7">Endolytic murein transglycosylase</fullName>
        <ecNumber evidence="7">4.2.2.29</ecNumber>
    </recommendedName>
    <alternativeName>
        <fullName evidence="7">Peptidoglycan lytic transglycosylase</fullName>
    </alternativeName>
    <alternativeName>
        <fullName evidence="7">Peptidoglycan polymerization terminase</fullName>
    </alternativeName>
</protein>
<comment type="function">
    <text evidence="7">Functions as a peptidoglycan terminase that cleaves nascent peptidoglycan strands endolytically to terminate their elongation.</text>
</comment>
<comment type="caution">
    <text evidence="9">The sequence shown here is derived from an EMBL/GenBank/DDBJ whole genome shotgun (WGS) entry which is preliminary data.</text>
</comment>
<dbReference type="Gene3D" id="3.30.1490.480">
    <property type="entry name" value="Endolytic murein transglycosylase"/>
    <property type="match status" value="1"/>
</dbReference>
<feature type="signal peptide" evidence="8">
    <location>
        <begin position="1"/>
        <end position="20"/>
    </location>
</feature>
<gene>
    <name evidence="7 9" type="primary">mltG</name>
    <name evidence="9" type="ORF">FSZ31_07995</name>
</gene>
<dbReference type="RefSeq" id="WP_147122849.1">
    <property type="nucleotide sequence ID" value="NZ_VOPY01000002.1"/>
</dbReference>
<feature type="site" description="Important for catalytic activity" evidence="7">
    <location>
        <position position="187"/>
    </location>
</feature>
<keyword evidence="4 7" id="KW-0472">Membrane</keyword>
<evidence type="ECO:0000256" key="5">
    <source>
        <dbReference type="ARBA" id="ARBA00023239"/>
    </source>
</evidence>
<dbReference type="NCBIfam" id="TIGR00247">
    <property type="entry name" value="endolytic transglycosylase MltG"/>
    <property type="match status" value="1"/>
</dbReference>
<keyword evidence="8" id="KW-0732">Signal</keyword>
<reference evidence="9 10" key="1">
    <citation type="submission" date="2019-08" db="EMBL/GenBank/DDBJ databases">
        <title>Sphingorhabdus soil sp. nov., isolated from arctic soil.</title>
        <authorList>
            <person name="Liu Y."/>
        </authorList>
    </citation>
    <scope>NUCLEOTIDE SEQUENCE [LARGE SCALE GENOMIC DNA]</scope>
    <source>
        <strain evidence="9 10">D-2Q-5-6</strain>
    </source>
</reference>
<keyword evidence="10" id="KW-1185">Reference proteome</keyword>
<dbReference type="InterPro" id="IPR003770">
    <property type="entry name" value="MLTG-like"/>
</dbReference>
<dbReference type="PANTHER" id="PTHR30518:SF2">
    <property type="entry name" value="ENDOLYTIC MUREIN TRANSGLYCOSYLASE"/>
    <property type="match status" value="1"/>
</dbReference>
<dbReference type="HAMAP" id="MF_02065">
    <property type="entry name" value="MltG"/>
    <property type="match status" value="1"/>
</dbReference>
<keyword evidence="1 7" id="KW-1003">Cell membrane</keyword>
<dbReference type="CDD" id="cd08010">
    <property type="entry name" value="MltG_like"/>
    <property type="match status" value="1"/>
</dbReference>
<evidence type="ECO:0000256" key="1">
    <source>
        <dbReference type="ARBA" id="ARBA00022475"/>
    </source>
</evidence>